<accession>A0A1T4Z3A0</accession>
<dbReference type="SUPFAM" id="SSF142338">
    <property type="entry name" value="CofD-like"/>
    <property type="match status" value="1"/>
</dbReference>
<dbReference type="InterPro" id="IPR002882">
    <property type="entry name" value="CofD"/>
</dbReference>
<dbReference type="STRING" id="1736691.SAMN06295964_2194"/>
<dbReference type="InterPro" id="IPR010115">
    <property type="entry name" value="FbiA/CofD"/>
</dbReference>
<name>A0A1T4Z3A0_9ACTN</name>
<dbReference type="InterPro" id="IPR038136">
    <property type="entry name" value="CofD-like_dom_sf"/>
</dbReference>
<evidence type="ECO:0000313" key="4">
    <source>
        <dbReference type="Proteomes" id="UP000191040"/>
    </source>
</evidence>
<sequence>MRVTVLAGGVGGARFVKGLRGALGADDEITVVVNTGDDLWLSGVRLQPDIDSILYALAGVNDTERGWGRAGETERVSAELQAWGAGWPWFTLGDLDLGTHLARTGWLREGLTPSQIAERLGARWPIGVRLLPMTDAEVDTHVVVEGGAHLHFQEWWTRHRASLPAVAFENPGIGDAAPGAGVVEAITGADVVVLAPSNPVVSIGPILKVPGILDALHGARRVVGISPIIGGKVVRGMADACLPAIGVETSADAVARHYGRRADGGVLDTWLVAEEDAALAPALAADGWDVRVEPLWLSAPEESAALARAAITP</sequence>
<dbReference type="PANTHER" id="PTHR43007">
    <property type="entry name" value="2-PHOSPHO-L-LACTATE TRANSFERASE"/>
    <property type="match status" value="1"/>
</dbReference>
<dbReference type="Gene3D" id="3.40.50.10680">
    <property type="entry name" value="CofD-like domains"/>
    <property type="match status" value="1"/>
</dbReference>
<dbReference type="Pfam" id="PF01933">
    <property type="entry name" value="CofD"/>
    <property type="match status" value="1"/>
</dbReference>
<keyword evidence="4" id="KW-1185">Reference proteome</keyword>
<dbReference type="OrthoDB" id="7466225at2"/>
<dbReference type="NCBIfam" id="TIGR01819">
    <property type="entry name" value="F420_cofD"/>
    <property type="match status" value="1"/>
</dbReference>
<gene>
    <name evidence="3" type="ORF">SAMN06295964_2194</name>
</gene>
<dbReference type="HAMAP" id="MF_01257">
    <property type="entry name" value="CofD"/>
    <property type="match status" value="1"/>
</dbReference>
<proteinExistence type="inferred from homology"/>
<dbReference type="EMBL" id="LT796768">
    <property type="protein sequence ID" value="SKB08522.1"/>
    <property type="molecule type" value="Genomic_DNA"/>
</dbReference>
<dbReference type="AlphaFoldDB" id="A0A1T4Z3A0"/>
<organism evidence="3 4">
    <name type="scientific">Aeromicrobium choanae</name>
    <dbReference type="NCBI Taxonomy" id="1736691"/>
    <lineage>
        <taxon>Bacteria</taxon>
        <taxon>Bacillati</taxon>
        <taxon>Actinomycetota</taxon>
        <taxon>Actinomycetes</taxon>
        <taxon>Propionibacteriales</taxon>
        <taxon>Nocardioidaceae</taxon>
        <taxon>Aeromicrobium</taxon>
    </lineage>
</organism>
<dbReference type="Gene3D" id="1.10.8.240">
    <property type="entry name" value="CofD-like domain"/>
    <property type="match status" value="1"/>
</dbReference>
<keyword evidence="1 3" id="KW-0808">Transferase</keyword>
<dbReference type="RefSeq" id="WP_078700195.1">
    <property type="nucleotide sequence ID" value="NZ_LT796768.1"/>
</dbReference>
<dbReference type="Proteomes" id="UP000191040">
    <property type="component" value="Chromosome I"/>
</dbReference>
<dbReference type="GO" id="GO:0043743">
    <property type="term" value="F:LPPG:FO 2-phospho-L-lactate transferase activity"/>
    <property type="evidence" value="ECO:0007669"/>
    <property type="project" value="InterPro"/>
</dbReference>
<evidence type="ECO:0000256" key="2">
    <source>
        <dbReference type="ARBA" id="ARBA00022842"/>
    </source>
</evidence>
<keyword evidence="2" id="KW-0460">Magnesium</keyword>
<reference evidence="4" key="1">
    <citation type="submission" date="2017-02" db="EMBL/GenBank/DDBJ databases">
        <authorList>
            <person name="Varghese N."/>
            <person name="Submissions S."/>
        </authorList>
    </citation>
    <scope>NUCLEOTIDE SEQUENCE [LARGE SCALE GENOMIC DNA]</scope>
    <source>
        <strain evidence="4">9H-4</strain>
    </source>
</reference>
<dbReference type="GO" id="GO:0000287">
    <property type="term" value="F:magnesium ion binding"/>
    <property type="evidence" value="ECO:0007669"/>
    <property type="project" value="InterPro"/>
</dbReference>
<evidence type="ECO:0000256" key="1">
    <source>
        <dbReference type="ARBA" id="ARBA00022679"/>
    </source>
</evidence>
<protein>
    <submittedName>
        <fullName evidence="3">LPPG:FO 2-phospho-L-lactate transferase</fullName>
    </submittedName>
</protein>
<evidence type="ECO:0000313" key="3">
    <source>
        <dbReference type="EMBL" id="SKB08522.1"/>
    </source>
</evidence>
<dbReference type="PANTHER" id="PTHR43007:SF1">
    <property type="entry name" value="2-PHOSPHO-L-LACTATE TRANSFERASE"/>
    <property type="match status" value="1"/>
</dbReference>